<dbReference type="PANTHER" id="PTHR14136">
    <property type="entry name" value="BTB_POZ DOMAIN-CONTAINING PROTEIN KCTD9"/>
    <property type="match status" value="1"/>
</dbReference>
<dbReference type="Pfam" id="PF00805">
    <property type="entry name" value="Pentapeptide"/>
    <property type="match status" value="5"/>
</dbReference>
<dbReference type="SUPFAM" id="SSF141571">
    <property type="entry name" value="Pentapeptide repeat-like"/>
    <property type="match status" value="2"/>
</dbReference>
<comment type="caution">
    <text evidence="2">The sequence shown here is derived from an EMBL/GenBank/DDBJ whole genome shotgun (WGS) entry which is preliminary data.</text>
</comment>
<reference evidence="2 3" key="1">
    <citation type="journal article" date="2016" name="Nat. Commun.">
        <title>Thousands of microbial genomes shed light on interconnected biogeochemical processes in an aquifer system.</title>
        <authorList>
            <person name="Anantharaman K."/>
            <person name="Brown C.T."/>
            <person name="Hug L.A."/>
            <person name="Sharon I."/>
            <person name="Castelle C.J."/>
            <person name="Probst A.J."/>
            <person name="Thomas B.C."/>
            <person name="Singh A."/>
            <person name="Wilkins M.J."/>
            <person name="Karaoz U."/>
            <person name="Brodie E.L."/>
            <person name="Williams K.H."/>
            <person name="Hubbard S.S."/>
            <person name="Banfield J.F."/>
        </authorList>
    </citation>
    <scope>NUCLEOTIDE SEQUENCE [LARGE SCALE GENOMIC DNA]</scope>
</reference>
<evidence type="ECO:0000313" key="3">
    <source>
        <dbReference type="Proteomes" id="UP000177583"/>
    </source>
</evidence>
<organism evidence="2 3">
    <name type="scientific">Candidatus Lambdaproteobacteria bacterium RIFOXYD2_FULL_56_26</name>
    <dbReference type="NCBI Taxonomy" id="1817773"/>
    <lineage>
        <taxon>Bacteria</taxon>
        <taxon>Pseudomonadati</taxon>
        <taxon>Pseudomonadota</taxon>
        <taxon>Candidatus Lambdaproteobacteria</taxon>
    </lineage>
</organism>
<sequence length="614" mass="68578">MRLYFKLKLKPNVNLKPVLLTVLLLSLGGCAKPLSEQFLEQKAGGGSYPAADFRNWDLRHFDFSKSDLHEANLRYTDLTGAQFVSSDLARADLRNTKLAQANFSQSNLPLARLFEADLTFGIYDQINWQGYNFKNARLRGASFKNSNLRDVDFTGADLQEVDLSGNDLRFSRFGFTQLQKAKFVGSNLAGMEFMDRDFSGADFQKANLTGTRFFRCNLKGASFEGAKLVKTSFEASELEGVDFSAVYLDAVVFKNAHLPRPVFARAQLNRIAFGQLDFSAGNFRSAWLKGVSFVGTNLSDTDFSYATLEDTLLRDSKLTRANLTQTDFSKALLYKTDFTGVTFTKALFPTITEEKTQMEFVQAPMGCYTMGDLFGEERGFSTEPHLVCVEDFFIAKKEVTQAQFVQLMGYNPSTHQDKTMVLPVENLSAQEVEKFVAAYAQATGWPVRLPKEAEWEYACRDLGGKVRFGNGQDVANPTQMAYNGSLEEGSQRRMLKEDGPIHKGRLAWKETVPVGMFGPNNLGIFDLSGNVAELVADPWNSKAYGNLSPKPVLGPSAAQVIRGGHFEGAAAELRCSKRTFITAEEMDRRVGFRLARDIVLKDLENSDRFQLDNR</sequence>
<name>A0A1F6H3Y9_9PROT</name>
<dbReference type="Proteomes" id="UP000177583">
    <property type="component" value="Unassembled WGS sequence"/>
</dbReference>
<dbReference type="PROSITE" id="PS51257">
    <property type="entry name" value="PROKAR_LIPOPROTEIN"/>
    <property type="match status" value="1"/>
</dbReference>
<dbReference type="Gene3D" id="3.90.1580.10">
    <property type="entry name" value="paralog of FGE (formylglycine-generating enzyme)"/>
    <property type="match status" value="1"/>
</dbReference>
<dbReference type="InterPro" id="IPR051082">
    <property type="entry name" value="Pentapeptide-BTB/POZ_domain"/>
</dbReference>
<evidence type="ECO:0000313" key="2">
    <source>
        <dbReference type="EMBL" id="OGH05088.1"/>
    </source>
</evidence>
<feature type="domain" description="Sulfatase-modifying factor enzyme-like" evidence="1">
    <location>
        <begin position="359"/>
        <end position="596"/>
    </location>
</feature>
<dbReference type="InterPro" id="IPR005532">
    <property type="entry name" value="SUMF_dom"/>
</dbReference>
<dbReference type="AlphaFoldDB" id="A0A1F6H3Y9"/>
<dbReference type="PANTHER" id="PTHR14136:SF17">
    <property type="entry name" value="BTB_POZ DOMAIN-CONTAINING PROTEIN KCTD9"/>
    <property type="match status" value="1"/>
</dbReference>
<accession>A0A1F6H3Y9</accession>
<gene>
    <name evidence="2" type="ORF">A2557_08950</name>
</gene>
<protein>
    <recommendedName>
        <fullName evidence="1">Sulfatase-modifying factor enzyme-like domain-containing protein</fullName>
    </recommendedName>
</protein>
<dbReference type="Pfam" id="PF03781">
    <property type="entry name" value="FGE-sulfatase"/>
    <property type="match status" value="1"/>
</dbReference>
<dbReference type="InterPro" id="IPR042095">
    <property type="entry name" value="SUMF_sf"/>
</dbReference>
<dbReference type="Gene3D" id="2.160.20.80">
    <property type="entry name" value="E3 ubiquitin-protein ligase SopA"/>
    <property type="match status" value="3"/>
</dbReference>
<proteinExistence type="predicted"/>
<evidence type="ECO:0000259" key="1">
    <source>
        <dbReference type="Pfam" id="PF03781"/>
    </source>
</evidence>
<dbReference type="InterPro" id="IPR016187">
    <property type="entry name" value="CTDL_fold"/>
</dbReference>
<dbReference type="SUPFAM" id="SSF56436">
    <property type="entry name" value="C-type lectin-like"/>
    <property type="match status" value="1"/>
</dbReference>
<dbReference type="InterPro" id="IPR001646">
    <property type="entry name" value="5peptide_repeat"/>
</dbReference>
<dbReference type="EMBL" id="MFNF01000001">
    <property type="protein sequence ID" value="OGH05088.1"/>
    <property type="molecule type" value="Genomic_DNA"/>
</dbReference>